<dbReference type="OrthoDB" id="5944409at2"/>
<dbReference type="Proteomes" id="UP000033651">
    <property type="component" value="Unassembled WGS sequence"/>
</dbReference>
<dbReference type="AlphaFoldDB" id="A0A0F3L0P4"/>
<evidence type="ECO:0000313" key="1">
    <source>
        <dbReference type="EMBL" id="KJV37080.1"/>
    </source>
</evidence>
<reference evidence="1 2" key="1">
    <citation type="submission" date="2015-03" db="EMBL/GenBank/DDBJ databases">
        <title>Draft genome sequence of Luteibacter yeojuensis strain SU11.</title>
        <authorList>
            <person name="Sulaiman J."/>
            <person name="Priya K."/>
            <person name="Chan K.-G."/>
        </authorList>
    </citation>
    <scope>NUCLEOTIDE SEQUENCE [LARGE SCALE GENOMIC DNA]</scope>
    <source>
        <strain evidence="1 2">SU11</strain>
    </source>
</reference>
<protein>
    <submittedName>
        <fullName evidence="1">Uncharacterized protein</fullName>
    </submittedName>
</protein>
<proteinExistence type="predicted"/>
<sequence>MSAGDLFAPAHIERGDGFAMQATTHWLRLVPGRTMLGLKAGGLPVELPDLPNGVRHQGIEASTDGHRVALIDVSSHWLRDHGDITDRYTANLRRVLDSKAARLDAYARHVAFNGSIELFLGRELDRVPLEIEAGDGSYEIAIDLLAHAPREGRTAFAMPKGVGASKYDDPEFLAGTQAWIDGARLLIEFTPEEGGRLETLALDRGQFQGALERCWAAMLAVSGRMKQA</sequence>
<keyword evidence="2" id="KW-1185">Reference proteome</keyword>
<organism evidence="1 2">
    <name type="scientific">Luteibacter yeojuensis</name>
    <dbReference type="NCBI Taxonomy" id="345309"/>
    <lineage>
        <taxon>Bacteria</taxon>
        <taxon>Pseudomonadati</taxon>
        <taxon>Pseudomonadota</taxon>
        <taxon>Gammaproteobacteria</taxon>
        <taxon>Lysobacterales</taxon>
        <taxon>Rhodanobacteraceae</taxon>
        <taxon>Luteibacter</taxon>
    </lineage>
</organism>
<gene>
    <name evidence="1" type="ORF">VI08_02605</name>
</gene>
<dbReference type="PATRIC" id="fig|345309.4.peg.2381"/>
<accession>A0A0F3L0P4</accession>
<comment type="caution">
    <text evidence="1">The sequence shown here is derived from an EMBL/GenBank/DDBJ whole genome shotgun (WGS) entry which is preliminary data.</text>
</comment>
<dbReference type="EMBL" id="JZRB01000003">
    <property type="protein sequence ID" value="KJV37080.1"/>
    <property type="molecule type" value="Genomic_DNA"/>
</dbReference>
<evidence type="ECO:0000313" key="2">
    <source>
        <dbReference type="Proteomes" id="UP000033651"/>
    </source>
</evidence>
<dbReference type="RefSeq" id="WP_045827953.1">
    <property type="nucleotide sequence ID" value="NZ_JZRB01000003.1"/>
</dbReference>
<name>A0A0F3L0P4_9GAMM</name>